<proteinExistence type="predicted"/>
<comment type="caution">
    <text evidence="5">The sequence shown here is derived from an EMBL/GenBank/DDBJ whole genome shotgun (WGS) entry which is preliminary data.</text>
</comment>
<sequence length="378" mass="40845">MNNVKIGIIGSGGIAGAHVAAYRKLPFVEIVAVADIVPGRAAAFIERHGLGDTASFDSHEELLRQELDAVSICTPNVSHHRIAVDALRAGKQVLLEKPMSVTLQEGLEMVQTSRETGCMLSIGFQPRYDPNMKLLQRIVKSGRLGQVYYAETGGGRRRGMPGGTFIRKELAGAGAMADIGCYSLDMALNTMGHPRPVAVSAFTSNHFGRNPLYHREADQFEVEDFGAAMVRFENDMVLQFKISWAMHMDSLGSTMFLGTDAGLKVQPFGAGPWSGVWDGKIGAMTLFHDEFGGHTTTEVPLIGHDLDLFFEKVRDFAEAVRDGRPAPIPADEIVIQQAIIDGILRSAEAKREVSVELPDGVGCDSESSTGLTDDQAAS</sequence>
<evidence type="ECO:0000256" key="2">
    <source>
        <dbReference type="SAM" id="MobiDB-lite"/>
    </source>
</evidence>
<dbReference type="Gene3D" id="3.40.50.720">
    <property type="entry name" value="NAD(P)-binding Rossmann-like Domain"/>
    <property type="match status" value="1"/>
</dbReference>
<feature type="domain" description="Gfo/Idh/MocA-like oxidoreductase N-terminal" evidence="3">
    <location>
        <begin position="4"/>
        <end position="124"/>
    </location>
</feature>
<dbReference type="Proteomes" id="UP001589747">
    <property type="component" value="Unassembled WGS sequence"/>
</dbReference>
<feature type="region of interest" description="Disordered" evidence="2">
    <location>
        <begin position="358"/>
        <end position="378"/>
    </location>
</feature>
<evidence type="ECO:0000256" key="1">
    <source>
        <dbReference type="ARBA" id="ARBA00023002"/>
    </source>
</evidence>
<accession>A0ABV5KNH2</accession>
<dbReference type="InterPro" id="IPR050463">
    <property type="entry name" value="Gfo/Idh/MocA_oxidrdct_glycsds"/>
</dbReference>
<dbReference type="PANTHER" id="PTHR43818:SF11">
    <property type="entry name" value="BCDNA.GH03377"/>
    <property type="match status" value="1"/>
</dbReference>
<dbReference type="PANTHER" id="PTHR43818">
    <property type="entry name" value="BCDNA.GH03377"/>
    <property type="match status" value="1"/>
</dbReference>
<keyword evidence="6" id="KW-1185">Reference proteome</keyword>
<dbReference type="EMBL" id="JBHMDO010000018">
    <property type="protein sequence ID" value="MFB9326460.1"/>
    <property type="molecule type" value="Genomic_DNA"/>
</dbReference>
<dbReference type="InterPro" id="IPR000683">
    <property type="entry name" value="Gfo/Idh/MocA-like_OxRdtase_N"/>
</dbReference>
<keyword evidence="1" id="KW-0560">Oxidoreductase</keyword>
<dbReference type="InterPro" id="IPR036291">
    <property type="entry name" value="NAD(P)-bd_dom_sf"/>
</dbReference>
<evidence type="ECO:0000313" key="6">
    <source>
        <dbReference type="Proteomes" id="UP001589747"/>
    </source>
</evidence>
<name>A0ABV5KNH2_9BACL</name>
<feature type="compositionally biased region" description="Polar residues" evidence="2">
    <location>
        <begin position="365"/>
        <end position="378"/>
    </location>
</feature>
<dbReference type="SUPFAM" id="SSF51735">
    <property type="entry name" value="NAD(P)-binding Rossmann-fold domains"/>
    <property type="match status" value="1"/>
</dbReference>
<reference evidence="5 6" key="1">
    <citation type="submission" date="2024-09" db="EMBL/GenBank/DDBJ databases">
        <authorList>
            <person name="Sun Q."/>
            <person name="Mori K."/>
        </authorList>
    </citation>
    <scope>NUCLEOTIDE SEQUENCE [LARGE SCALE GENOMIC DNA]</scope>
    <source>
        <strain evidence="5 6">TISTR 2452</strain>
    </source>
</reference>
<evidence type="ECO:0000313" key="5">
    <source>
        <dbReference type="EMBL" id="MFB9326460.1"/>
    </source>
</evidence>
<dbReference type="Pfam" id="PF01408">
    <property type="entry name" value="GFO_IDH_MocA"/>
    <property type="match status" value="1"/>
</dbReference>
<evidence type="ECO:0000259" key="3">
    <source>
        <dbReference type="Pfam" id="PF01408"/>
    </source>
</evidence>
<evidence type="ECO:0000259" key="4">
    <source>
        <dbReference type="Pfam" id="PF22725"/>
    </source>
</evidence>
<dbReference type="Pfam" id="PF22725">
    <property type="entry name" value="GFO_IDH_MocA_C3"/>
    <property type="match status" value="1"/>
</dbReference>
<organism evidence="5 6">
    <name type="scientific">Paenibacillus aurantiacus</name>
    <dbReference type="NCBI Taxonomy" id="1936118"/>
    <lineage>
        <taxon>Bacteria</taxon>
        <taxon>Bacillati</taxon>
        <taxon>Bacillota</taxon>
        <taxon>Bacilli</taxon>
        <taxon>Bacillales</taxon>
        <taxon>Paenibacillaceae</taxon>
        <taxon>Paenibacillus</taxon>
    </lineage>
</organism>
<feature type="domain" description="GFO/IDH/MocA-like oxidoreductase" evidence="4">
    <location>
        <begin position="134"/>
        <end position="262"/>
    </location>
</feature>
<dbReference type="Gene3D" id="3.30.360.10">
    <property type="entry name" value="Dihydrodipicolinate Reductase, domain 2"/>
    <property type="match status" value="1"/>
</dbReference>
<protein>
    <submittedName>
        <fullName evidence="5">Gfo/Idh/MocA family protein</fullName>
    </submittedName>
</protein>
<dbReference type="InterPro" id="IPR055170">
    <property type="entry name" value="GFO_IDH_MocA-like_dom"/>
</dbReference>
<gene>
    <name evidence="5" type="ORF">ACFFSY_11100</name>
</gene>
<dbReference type="SUPFAM" id="SSF55347">
    <property type="entry name" value="Glyceraldehyde-3-phosphate dehydrogenase-like, C-terminal domain"/>
    <property type="match status" value="1"/>
</dbReference>
<dbReference type="RefSeq" id="WP_377493784.1">
    <property type="nucleotide sequence ID" value="NZ_JBHMDO010000018.1"/>
</dbReference>